<dbReference type="GO" id="GO:0016491">
    <property type="term" value="F:oxidoreductase activity"/>
    <property type="evidence" value="ECO:0007669"/>
    <property type="project" value="UniProtKB-KW"/>
</dbReference>
<name>A0A953N8Q9_9BURK</name>
<dbReference type="PRINTS" id="PR00080">
    <property type="entry name" value="SDRFAMILY"/>
</dbReference>
<protein>
    <submittedName>
        <fullName evidence="3">SDR family oxidoreductase</fullName>
    </submittedName>
</protein>
<dbReference type="Proteomes" id="UP000739565">
    <property type="component" value="Unassembled WGS sequence"/>
</dbReference>
<reference evidence="3" key="1">
    <citation type="submission" date="2021-07" db="EMBL/GenBank/DDBJ databases">
        <title>New genus and species of the family Alcaligenaceae.</title>
        <authorList>
            <person name="Hahn M.W."/>
        </authorList>
    </citation>
    <scope>NUCLEOTIDE SEQUENCE</scope>
    <source>
        <strain evidence="3">LF4-65</strain>
    </source>
</reference>
<keyword evidence="4" id="KW-1185">Reference proteome</keyword>
<organism evidence="3 4">
    <name type="scientific">Zwartia hollandica</name>
    <dbReference type="NCBI Taxonomy" id="324606"/>
    <lineage>
        <taxon>Bacteria</taxon>
        <taxon>Pseudomonadati</taxon>
        <taxon>Pseudomonadota</taxon>
        <taxon>Betaproteobacteria</taxon>
        <taxon>Burkholderiales</taxon>
        <taxon>Alcaligenaceae</taxon>
        <taxon>Zwartia</taxon>
    </lineage>
</organism>
<sequence>MQIDLTGKRALVAGGSRGIGLAIAHCLASAGADVSICARTKGPLDQAAKELKQHGRNVLATTCDLADAAAIKSWVEQTAQQLGGIDILINNASGFGRTDDEAGWAASVQIDLMALVRACHAAIPFLEKAGGSIIHISSISGLGASVRTPPYGAIKAAVMEYTQTQALTYASKKIRVNCIAPGSIFFEGGTWDKAKRENTKLYDRILAGIPSGRFGTPEEIGRVAAFLSSDLASWVTGQTIAVDGGQSL</sequence>
<gene>
    <name evidence="3" type="ORF">KZZ10_06330</name>
</gene>
<dbReference type="InterPro" id="IPR002347">
    <property type="entry name" value="SDR_fam"/>
</dbReference>
<dbReference type="Gene3D" id="3.40.50.720">
    <property type="entry name" value="NAD(P)-binding Rossmann-like Domain"/>
    <property type="match status" value="1"/>
</dbReference>
<accession>A0A953N8Q9</accession>
<evidence type="ECO:0000313" key="4">
    <source>
        <dbReference type="Proteomes" id="UP000739565"/>
    </source>
</evidence>
<dbReference type="RefSeq" id="WP_259660642.1">
    <property type="nucleotide sequence ID" value="NZ_JAHXRI010000006.1"/>
</dbReference>
<comment type="caution">
    <text evidence="3">The sequence shown here is derived from an EMBL/GenBank/DDBJ whole genome shotgun (WGS) entry which is preliminary data.</text>
</comment>
<dbReference type="AlphaFoldDB" id="A0A953N8Q9"/>
<evidence type="ECO:0000313" key="3">
    <source>
        <dbReference type="EMBL" id="MBZ1350259.1"/>
    </source>
</evidence>
<evidence type="ECO:0000256" key="1">
    <source>
        <dbReference type="ARBA" id="ARBA00006484"/>
    </source>
</evidence>
<evidence type="ECO:0000256" key="2">
    <source>
        <dbReference type="ARBA" id="ARBA00023002"/>
    </source>
</evidence>
<dbReference type="PANTHER" id="PTHR43943:SF17">
    <property type="entry name" value="3-PHENYLPROPIONATE-DIHYDRODIOL_CINNAMIC ACID-DIHYDRODIOL DEHYDROGENASE"/>
    <property type="match status" value="1"/>
</dbReference>
<dbReference type="PRINTS" id="PR00081">
    <property type="entry name" value="GDHRDH"/>
</dbReference>
<dbReference type="PANTHER" id="PTHR43943">
    <property type="entry name" value="DEHYDROGENASE/REDUCTASE (SDR FAMILY) MEMBER 4"/>
    <property type="match status" value="1"/>
</dbReference>
<comment type="similarity">
    <text evidence="1">Belongs to the short-chain dehydrogenases/reductases (SDR) family.</text>
</comment>
<dbReference type="Pfam" id="PF13561">
    <property type="entry name" value="adh_short_C2"/>
    <property type="match status" value="1"/>
</dbReference>
<dbReference type="SUPFAM" id="SSF51735">
    <property type="entry name" value="NAD(P)-binding Rossmann-fold domains"/>
    <property type="match status" value="1"/>
</dbReference>
<proteinExistence type="inferred from homology"/>
<keyword evidence="2" id="KW-0560">Oxidoreductase</keyword>
<dbReference type="EMBL" id="JAHXRI010000006">
    <property type="protein sequence ID" value="MBZ1350259.1"/>
    <property type="molecule type" value="Genomic_DNA"/>
</dbReference>
<dbReference type="FunFam" id="3.40.50.720:FF:000084">
    <property type="entry name" value="Short-chain dehydrogenase reductase"/>
    <property type="match status" value="1"/>
</dbReference>
<dbReference type="InterPro" id="IPR036291">
    <property type="entry name" value="NAD(P)-bd_dom_sf"/>
</dbReference>